<dbReference type="EC" id="2.1.1.-" evidence="2"/>
<keyword evidence="2" id="KW-0808">Transferase</keyword>
<dbReference type="GO" id="GO:0008168">
    <property type="term" value="F:methyltransferase activity"/>
    <property type="evidence" value="ECO:0007669"/>
    <property type="project" value="UniProtKB-KW"/>
</dbReference>
<accession>A0A1W1BCP8</accession>
<dbReference type="InterPro" id="IPR008471">
    <property type="entry name" value="MnmC-like_methylTransf"/>
</dbReference>
<sequence>MKQDYDKPIITDDGSMTLFSKEFNEPYHSDKDGALNESIQKHITPAFNNINPFQDTITILDICFGLGYNTFATIYYIKEKKLNYKIHIISPEFDKNLIESLSSFTYPKEFDFLKEIIKEISEKFYYEDENIKIDILLDDARKTIPKITTKFDIVYQDAFSPAHNPLLWTYEYFRDISKLIKDNGVLTTYSISASVRMALDENGFKLFLYKGDKTRESMVASKKMLDLKFIDMELKKIRNREAKSMKDEDYKITKV</sequence>
<dbReference type="AlphaFoldDB" id="A0A1W1BCP8"/>
<dbReference type="PANTHER" id="PTHR39963:SF1">
    <property type="entry name" value="MNMC-LIKE METHYLTRANSFERASE DOMAIN-CONTAINING PROTEIN"/>
    <property type="match status" value="1"/>
</dbReference>
<name>A0A1W1BCP8_9ZZZZ</name>
<dbReference type="Gene3D" id="3.40.50.150">
    <property type="entry name" value="Vaccinia Virus protein VP39"/>
    <property type="match status" value="1"/>
</dbReference>
<reference evidence="2" key="1">
    <citation type="submission" date="2016-10" db="EMBL/GenBank/DDBJ databases">
        <authorList>
            <person name="de Groot N.N."/>
        </authorList>
    </citation>
    <scope>NUCLEOTIDE SEQUENCE</scope>
</reference>
<feature type="domain" description="MnmC-like methyltransferase" evidence="1">
    <location>
        <begin position="119"/>
        <end position="222"/>
    </location>
</feature>
<dbReference type="GO" id="GO:0032259">
    <property type="term" value="P:methylation"/>
    <property type="evidence" value="ECO:0007669"/>
    <property type="project" value="UniProtKB-KW"/>
</dbReference>
<dbReference type="GO" id="GO:0016645">
    <property type="term" value="F:oxidoreductase activity, acting on the CH-NH group of donors"/>
    <property type="evidence" value="ECO:0007669"/>
    <property type="project" value="InterPro"/>
</dbReference>
<evidence type="ECO:0000313" key="2">
    <source>
        <dbReference type="EMBL" id="SFV51249.1"/>
    </source>
</evidence>
<proteinExistence type="predicted"/>
<dbReference type="InterPro" id="IPR029063">
    <property type="entry name" value="SAM-dependent_MTases_sf"/>
</dbReference>
<protein>
    <submittedName>
        <fullName evidence="2">SAM-dependent methyltransferase</fullName>
        <ecNumber evidence="2">2.1.1.-</ecNumber>
    </submittedName>
</protein>
<evidence type="ECO:0000259" key="1">
    <source>
        <dbReference type="Pfam" id="PF05430"/>
    </source>
</evidence>
<gene>
    <name evidence="2" type="ORF">MNB_SV-9-350</name>
</gene>
<dbReference type="PANTHER" id="PTHR39963">
    <property type="entry name" value="SLL0983 PROTEIN"/>
    <property type="match status" value="1"/>
</dbReference>
<dbReference type="EMBL" id="FPHG01000008">
    <property type="protein sequence ID" value="SFV51249.1"/>
    <property type="molecule type" value="Genomic_DNA"/>
</dbReference>
<organism evidence="2">
    <name type="scientific">hydrothermal vent metagenome</name>
    <dbReference type="NCBI Taxonomy" id="652676"/>
    <lineage>
        <taxon>unclassified sequences</taxon>
        <taxon>metagenomes</taxon>
        <taxon>ecological metagenomes</taxon>
    </lineage>
</organism>
<keyword evidence="2" id="KW-0489">Methyltransferase</keyword>
<dbReference type="SUPFAM" id="SSF53335">
    <property type="entry name" value="S-adenosyl-L-methionine-dependent methyltransferases"/>
    <property type="match status" value="1"/>
</dbReference>
<dbReference type="Pfam" id="PF05430">
    <property type="entry name" value="Methyltransf_30"/>
    <property type="match status" value="1"/>
</dbReference>